<evidence type="ECO:0000256" key="2">
    <source>
        <dbReference type="ARBA" id="ARBA00006567"/>
    </source>
</evidence>
<dbReference type="Proteomes" id="UP000054304">
    <property type="component" value="Unassembled WGS sequence"/>
</dbReference>
<dbReference type="PANTHER" id="PTHR23003:SF54">
    <property type="entry name" value="REGULATOR OF RDNA TRANSCRIPTION PROTEIN 5"/>
    <property type="match status" value="1"/>
</dbReference>
<evidence type="ECO:0000256" key="5">
    <source>
        <dbReference type="PROSITE-ProRule" id="PRU00176"/>
    </source>
</evidence>
<dbReference type="InterPro" id="IPR050374">
    <property type="entry name" value="RRT5_SRSF_SR"/>
</dbReference>
<dbReference type="InterPro" id="IPR012677">
    <property type="entry name" value="Nucleotide-bd_a/b_plait_sf"/>
</dbReference>
<evidence type="ECO:0000256" key="1">
    <source>
        <dbReference type="ARBA" id="ARBA00003119"/>
    </source>
</evidence>
<evidence type="ECO:0000256" key="3">
    <source>
        <dbReference type="ARBA" id="ARBA00015811"/>
    </source>
</evidence>
<dbReference type="RefSeq" id="XP_022626854.1">
    <property type="nucleotide sequence ID" value="XM_022774792.1"/>
</dbReference>
<dbReference type="STRING" id="1245769.A0A0C7MYL2"/>
<protein>
    <recommendedName>
        <fullName evidence="3">Regulator of rDNA transcription protein 5</fullName>
    </recommendedName>
</protein>
<dbReference type="PROSITE" id="PS50102">
    <property type="entry name" value="RRM"/>
    <property type="match status" value="1"/>
</dbReference>
<evidence type="ECO:0000256" key="6">
    <source>
        <dbReference type="SAM" id="MobiDB-lite"/>
    </source>
</evidence>
<dbReference type="OrthoDB" id="439808at2759"/>
<dbReference type="Pfam" id="PF00076">
    <property type="entry name" value="RRM_1"/>
    <property type="match status" value="1"/>
</dbReference>
<dbReference type="GeneID" id="34684013"/>
<comment type="similarity">
    <text evidence="2">Belongs to the RRT5 family.</text>
</comment>
<keyword evidence="4 5" id="KW-0694">RNA-binding</keyword>
<evidence type="ECO:0000313" key="9">
    <source>
        <dbReference type="Proteomes" id="UP000054304"/>
    </source>
</evidence>
<evidence type="ECO:0000313" key="8">
    <source>
        <dbReference type="EMBL" id="CEP60612.1"/>
    </source>
</evidence>
<evidence type="ECO:0000259" key="7">
    <source>
        <dbReference type="PROSITE" id="PS50102"/>
    </source>
</evidence>
<organism evidence="8 9">
    <name type="scientific">Lachancea lanzarotensis</name>
    <dbReference type="NCBI Taxonomy" id="1245769"/>
    <lineage>
        <taxon>Eukaryota</taxon>
        <taxon>Fungi</taxon>
        <taxon>Dikarya</taxon>
        <taxon>Ascomycota</taxon>
        <taxon>Saccharomycotina</taxon>
        <taxon>Saccharomycetes</taxon>
        <taxon>Saccharomycetales</taxon>
        <taxon>Saccharomycetaceae</taxon>
        <taxon>Lachancea</taxon>
    </lineage>
</organism>
<dbReference type="AlphaFoldDB" id="A0A0C7MYL2"/>
<comment type="function">
    <text evidence="1">May be involved in the modulation of rDNA transcription.</text>
</comment>
<name>A0A0C7MYL2_9SACH</name>
<dbReference type="GO" id="GO:1990904">
    <property type="term" value="C:ribonucleoprotein complex"/>
    <property type="evidence" value="ECO:0007669"/>
    <property type="project" value="TreeGrafter"/>
</dbReference>
<gene>
    <name evidence="8" type="ORF">LALA0_S01e14950g</name>
</gene>
<dbReference type="Gene3D" id="3.30.70.330">
    <property type="match status" value="2"/>
</dbReference>
<accession>A0A0C7MYL2</accession>
<dbReference type="GO" id="GO:0005634">
    <property type="term" value="C:nucleus"/>
    <property type="evidence" value="ECO:0007669"/>
    <property type="project" value="TreeGrafter"/>
</dbReference>
<dbReference type="InterPro" id="IPR034244">
    <property type="entry name" value="Rrt5_RRM1"/>
</dbReference>
<feature type="domain" description="RRM" evidence="7">
    <location>
        <begin position="27"/>
        <end position="110"/>
    </location>
</feature>
<dbReference type="EMBL" id="LN736360">
    <property type="protein sequence ID" value="CEP60612.1"/>
    <property type="molecule type" value="Genomic_DNA"/>
</dbReference>
<sequence>MSTEVLARRASTELEVPAGVTASGEIKRIYISNLDFETNEEELKQFLQDFNVLTVLIPSQTIRGFRNNSVKPLGIGYADFATVGDAQKAIELLNGQKLHDRALKIKMYVPLTAKRKERRSSKKHTNPTQSAAEEQPLDTEATEATEANTTAPLPTHGSKSIQEPVASDTLYCAYLPSNVTDVELREFFADYDPQDIYVYRSSVSKHRIHLYRRFTAALVTLGAPDSLENAITQLSKQKLMGKKITLRPARLSKIQEVKKAAAKKHELEQVQNRKKSIAEASDAIVENQELETRETEGSS</sequence>
<keyword evidence="9" id="KW-1185">Reference proteome</keyword>
<dbReference type="CDD" id="cd12409">
    <property type="entry name" value="RRM1_RRT5"/>
    <property type="match status" value="1"/>
</dbReference>
<feature type="region of interest" description="Disordered" evidence="6">
    <location>
        <begin position="115"/>
        <end position="161"/>
    </location>
</feature>
<dbReference type="SUPFAM" id="SSF54928">
    <property type="entry name" value="RNA-binding domain, RBD"/>
    <property type="match status" value="2"/>
</dbReference>
<dbReference type="SMART" id="SM00360">
    <property type="entry name" value="RRM"/>
    <property type="match status" value="2"/>
</dbReference>
<dbReference type="PANTHER" id="PTHR23003">
    <property type="entry name" value="RNA RECOGNITION MOTIF RRM DOMAIN CONTAINING PROTEIN"/>
    <property type="match status" value="1"/>
</dbReference>
<evidence type="ECO:0000256" key="4">
    <source>
        <dbReference type="ARBA" id="ARBA00022884"/>
    </source>
</evidence>
<proteinExistence type="inferred from homology"/>
<dbReference type="InterPro" id="IPR000504">
    <property type="entry name" value="RRM_dom"/>
</dbReference>
<reference evidence="8 9" key="1">
    <citation type="submission" date="2014-12" db="EMBL/GenBank/DDBJ databases">
        <authorList>
            <person name="Neuveglise Cecile"/>
        </authorList>
    </citation>
    <scope>NUCLEOTIDE SEQUENCE [LARGE SCALE GENOMIC DNA]</scope>
    <source>
        <strain evidence="8 9">CBS 12615</strain>
    </source>
</reference>
<dbReference type="GO" id="GO:0005737">
    <property type="term" value="C:cytoplasm"/>
    <property type="evidence" value="ECO:0007669"/>
    <property type="project" value="TreeGrafter"/>
</dbReference>
<dbReference type="HOGENOM" id="CLU_042558_0_0_1"/>
<dbReference type="GO" id="GO:0003729">
    <property type="term" value="F:mRNA binding"/>
    <property type="evidence" value="ECO:0007669"/>
    <property type="project" value="TreeGrafter"/>
</dbReference>
<dbReference type="InterPro" id="IPR035979">
    <property type="entry name" value="RBD_domain_sf"/>
</dbReference>
<feature type="compositionally biased region" description="Basic residues" evidence="6">
    <location>
        <begin position="115"/>
        <end position="125"/>
    </location>
</feature>